<sequence length="226" mass="25225">MSTANSQHSKSSSKIDFGRRRFLEHFAIVGATAAVLWPGSAKAVMELWEEGDPLCSVHYDALSKPDGYDLDLAYLESFLGASKSLTGLVELDRHMANQYMERFATHPQLSKNLDLLIRAYRAIPGANPGESEIKQSIWMSSDAGVRAGAKQLIYLWYISAFYIPLDITPGAKPPLQDDPADTRKKIWVYGTPEQYSRGMIWQVIHAHAPMTPGGPRRYWASKPQIA</sequence>
<dbReference type="InterPro" id="IPR006311">
    <property type="entry name" value="TAT_signal"/>
</dbReference>
<dbReference type="EMBL" id="CP165734">
    <property type="protein sequence ID" value="XDV56718.1"/>
    <property type="molecule type" value="Genomic_DNA"/>
</dbReference>
<proteinExistence type="predicted"/>
<name>A0AB39XFS6_9BRAD</name>
<dbReference type="PROSITE" id="PS51318">
    <property type="entry name" value="TAT"/>
    <property type="match status" value="1"/>
</dbReference>
<evidence type="ECO:0008006" key="2">
    <source>
        <dbReference type="Google" id="ProtNLM"/>
    </source>
</evidence>
<protein>
    <recommendedName>
        <fullName evidence="2">Dehydrogenase</fullName>
    </recommendedName>
</protein>
<gene>
    <name evidence="1" type="ORF">AB8Z38_29460</name>
</gene>
<dbReference type="RefSeq" id="WP_369721162.1">
    <property type="nucleotide sequence ID" value="NZ_CP165734.1"/>
</dbReference>
<dbReference type="AlphaFoldDB" id="A0AB39XFS6"/>
<accession>A0AB39XFS6</accession>
<evidence type="ECO:0000313" key="1">
    <source>
        <dbReference type="EMBL" id="XDV56718.1"/>
    </source>
</evidence>
<organism evidence="1">
    <name type="scientific">Bradyrhizobium sp. LLZ17</name>
    <dbReference type="NCBI Taxonomy" id="3239388"/>
    <lineage>
        <taxon>Bacteria</taxon>
        <taxon>Pseudomonadati</taxon>
        <taxon>Pseudomonadota</taxon>
        <taxon>Alphaproteobacteria</taxon>
        <taxon>Hyphomicrobiales</taxon>
        <taxon>Nitrobacteraceae</taxon>
        <taxon>Bradyrhizobium</taxon>
    </lineage>
</organism>
<reference evidence="1" key="1">
    <citation type="submission" date="2024-08" db="EMBL/GenBank/DDBJ databases">
        <authorList>
            <person name="Chaddad Z."/>
            <person name="Lamrabet M."/>
            <person name="Bouhnik O."/>
            <person name="Alami S."/>
            <person name="Wipf D."/>
            <person name="Courty P.E."/>
            <person name="Missbah El Idrissi M."/>
        </authorList>
    </citation>
    <scope>NUCLEOTIDE SEQUENCE</scope>
    <source>
        <strain evidence="1">LLZ17</strain>
    </source>
</reference>